<dbReference type="SMART" id="SM00717">
    <property type="entry name" value="SANT"/>
    <property type="match status" value="1"/>
</dbReference>
<feature type="domain" description="Myb-like" evidence="2">
    <location>
        <begin position="60"/>
        <end position="111"/>
    </location>
</feature>
<evidence type="ECO:0000259" key="2">
    <source>
        <dbReference type="PROSITE" id="PS50090"/>
    </source>
</evidence>
<feature type="region of interest" description="Disordered" evidence="1">
    <location>
        <begin position="1"/>
        <end position="71"/>
    </location>
</feature>
<sequence>MGKRKIEAAEGTDANEGLPTSSSKQHKANPADVAEELPTPEMKLLANQTRRPAQYSRSTIQRSKPRSWSEEEERKFWKGVMKALSGRWQMVADERESRDSNKCHMHFQAFLKRGGVEL</sequence>
<gene>
    <name evidence="3" type="ORF">HK097_007548</name>
</gene>
<evidence type="ECO:0000313" key="3">
    <source>
        <dbReference type="EMBL" id="KAJ3051428.1"/>
    </source>
</evidence>
<feature type="compositionally biased region" description="Polar residues" evidence="1">
    <location>
        <begin position="46"/>
        <end position="62"/>
    </location>
</feature>
<dbReference type="PROSITE" id="PS50090">
    <property type="entry name" value="MYB_LIKE"/>
    <property type="match status" value="1"/>
</dbReference>
<evidence type="ECO:0000313" key="4">
    <source>
        <dbReference type="Proteomes" id="UP001212841"/>
    </source>
</evidence>
<reference evidence="3" key="1">
    <citation type="submission" date="2020-05" db="EMBL/GenBank/DDBJ databases">
        <title>Phylogenomic resolution of chytrid fungi.</title>
        <authorList>
            <person name="Stajich J.E."/>
            <person name="Amses K."/>
            <person name="Simmons R."/>
            <person name="Seto K."/>
            <person name="Myers J."/>
            <person name="Bonds A."/>
            <person name="Quandt C.A."/>
            <person name="Barry K."/>
            <person name="Liu P."/>
            <person name="Grigoriev I."/>
            <person name="Longcore J.E."/>
            <person name="James T.Y."/>
        </authorList>
    </citation>
    <scope>NUCLEOTIDE SEQUENCE</scope>
    <source>
        <strain evidence="3">JEL0318</strain>
    </source>
</reference>
<dbReference type="InterPro" id="IPR001005">
    <property type="entry name" value="SANT/Myb"/>
</dbReference>
<dbReference type="SUPFAM" id="SSF46689">
    <property type="entry name" value="Homeodomain-like"/>
    <property type="match status" value="1"/>
</dbReference>
<name>A0AAD5X548_9FUNG</name>
<dbReference type="Gene3D" id="1.10.10.60">
    <property type="entry name" value="Homeodomain-like"/>
    <property type="match status" value="1"/>
</dbReference>
<dbReference type="AlphaFoldDB" id="A0AAD5X548"/>
<dbReference type="InterPro" id="IPR009057">
    <property type="entry name" value="Homeodomain-like_sf"/>
</dbReference>
<dbReference type="CDD" id="cd00167">
    <property type="entry name" value="SANT"/>
    <property type="match status" value="1"/>
</dbReference>
<organism evidence="3 4">
    <name type="scientific">Rhizophlyctis rosea</name>
    <dbReference type="NCBI Taxonomy" id="64517"/>
    <lineage>
        <taxon>Eukaryota</taxon>
        <taxon>Fungi</taxon>
        <taxon>Fungi incertae sedis</taxon>
        <taxon>Chytridiomycota</taxon>
        <taxon>Chytridiomycota incertae sedis</taxon>
        <taxon>Chytridiomycetes</taxon>
        <taxon>Rhizophlyctidales</taxon>
        <taxon>Rhizophlyctidaceae</taxon>
        <taxon>Rhizophlyctis</taxon>
    </lineage>
</organism>
<accession>A0AAD5X548</accession>
<proteinExistence type="predicted"/>
<dbReference type="Proteomes" id="UP001212841">
    <property type="component" value="Unassembled WGS sequence"/>
</dbReference>
<protein>
    <recommendedName>
        <fullName evidence="2">Myb-like domain-containing protein</fullName>
    </recommendedName>
</protein>
<evidence type="ECO:0000256" key="1">
    <source>
        <dbReference type="SAM" id="MobiDB-lite"/>
    </source>
</evidence>
<dbReference type="EMBL" id="JADGJD010000397">
    <property type="protein sequence ID" value="KAJ3051428.1"/>
    <property type="molecule type" value="Genomic_DNA"/>
</dbReference>
<comment type="caution">
    <text evidence="3">The sequence shown here is derived from an EMBL/GenBank/DDBJ whole genome shotgun (WGS) entry which is preliminary data.</text>
</comment>
<keyword evidence="4" id="KW-1185">Reference proteome</keyword>